<gene>
    <name evidence="2" type="ORF">UW21_C0012G0002</name>
</gene>
<accession>A0A0G1INH1</accession>
<feature type="compositionally biased region" description="Basic residues" evidence="1">
    <location>
        <begin position="233"/>
        <end position="250"/>
    </location>
</feature>
<evidence type="ECO:0000256" key="1">
    <source>
        <dbReference type="SAM" id="MobiDB-lite"/>
    </source>
</evidence>
<protein>
    <submittedName>
        <fullName evidence="2">Uncharacterized protein</fullName>
    </submittedName>
</protein>
<name>A0A0G1INH1_9BACT</name>
<feature type="region of interest" description="Disordered" evidence="1">
    <location>
        <begin position="227"/>
        <end position="250"/>
    </location>
</feature>
<proteinExistence type="predicted"/>
<comment type="caution">
    <text evidence="2">The sequence shown here is derived from an EMBL/GenBank/DDBJ whole genome shotgun (WGS) entry which is preliminary data.</text>
</comment>
<dbReference type="EMBL" id="LCHL01000012">
    <property type="protein sequence ID" value="KKT33342.1"/>
    <property type="molecule type" value="Genomic_DNA"/>
</dbReference>
<dbReference type="Proteomes" id="UP000034192">
    <property type="component" value="Unassembled WGS sequence"/>
</dbReference>
<sequence>MSAEKLQDFKLGVDGEIESLLVPSLTEEREVIENGKEEVARKRVMQQQLFLNRIIPGIEARKEDLGNFCTIFQNGNDEVLMFTQIYPYLAMTKDGIFRVDFNESTDESLEGVFALLLTFSKDRQKRIKKEIGGIKYEIKYGGHRNTKRLLFKAQDNYHWDGECFWRDCHLVLSEMNINTGLELIVNHIKSLEEETVSTAELYETGQHEETVALDDNINKLRDLSAMLPEPPKHKSRLQRAFQKPKNKGKH</sequence>
<evidence type="ECO:0000313" key="3">
    <source>
        <dbReference type="Proteomes" id="UP000034192"/>
    </source>
</evidence>
<reference evidence="2 3" key="1">
    <citation type="journal article" date="2015" name="Nature">
        <title>rRNA introns, odd ribosomes, and small enigmatic genomes across a large radiation of phyla.</title>
        <authorList>
            <person name="Brown C.T."/>
            <person name="Hug L.A."/>
            <person name="Thomas B.C."/>
            <person name="Sharon I."/>
            <person name="Castelle C.J."/>
            <person name="Singh A."/>
            <person name="Wilkins M.J."/>
            <person name="Williams K.H."/>
            <person name="Banfield J.F."/>
        </authorList>
    </citation>
    <scope>NUCLEOTIDE SEQUENCE [LARGE SCALE GENOMIC DNA]</scope>
</reference>
<dbReference type="AlphaFoldDB" id="A0A0G1INH1"/>
<organism evidence="2 3">
    <name type="scientific">Candidatus Woesebacteria bacterium GW2011_GWB1_44_11b</name>
    <dbReference type="NCBI Taxonomy" id="1618580"/>
    <lineage>
        <taxon>Bacteria</taxon>
        <taxon>Candidatus Woeseibacteriota</taxon>
    </lineage>
</organism>
<evidence type="ECO:0000313" key="2">
    <source>
        <dbReference type="EMBL" id="KKT33342.1"/>
    </source>
</evidence>